<organism evidence="5 6">
    <name type="scientific">Alkalicoccus halolimnae</name>
    <dbReference type="NCBI Taxonomy" id="1667239"/>
    <lineage>
        <taxon>Bacteria</taxon>
        <taxon>Bacillati</taxon>
        <taxon>Bacillota</taxon>
        <taxon>Bacilli</taxon>
        <taxon>Bacillales</taxon>
        <taxon>Bacillaceae</taxon>
        <taxon>Alkalicoccus</taxon>
    </lineage>
</organism>
<dbReference type="InterPro" id="IPR028082">
    <property type="entry name" value="Peripla_BP_I"/>
</dbReference>
<dbReference type="CDD" id="cd01392">
    <property type="entry name" value="HTH_LacI"/>
    <property type="match status" value="1"/>
</dbReference>
<dbReference type="InterPro" id="IPR000843">
    <property type="entry name" value="HTH_LacI"/>
</dbReference>
<dbReference type="OrthoDB" id="9775106at2"/>
<keyword evidence="1" id="KW-0805">Transcription regulation</keyword>
<evidence type="ECO:0000256" key="1">
    <source>
        <dbReference type="ARBA" id="ARBA00023015"/>
    </source>
</evidence>
<feature type="domain" description="HTH lacI-type" evidence="4">
    <location>
        <begin position="2"/>
        <end position="56"/>
    </location>
</feature>
<gene>
    <name evidence="5" type="ORF">FTX54_000960</name>
</gene>
<dbReference type="GO" id="GO:0000976">
    <property type="term" value="F:transcription cis-regulatory region binding"/>
    <property type="evidence" value="ECO:0007669"/>
    <property type="project" value="TreeGrafter"/>
</dbReference>
<dbReference type="GO" id="GO:0003700">
    <property type="term" value="F:DNA-binding transcription factor activity"/>
    <property type="evidence" value="ECO:0007669"/>
    <property type="project" value="TreeGrafter"/>
</dbReference>
<dbReference type="Gene3D" id="1.10.260.40">
    <property type="entry name" value="lambda repressor-like DNA-binding domains"/>
    <property type="match status" value="1"/>
</dbReference>
<dbReference type="SUPFAM" id="SSF47413">
    <property type="entry name" value="lambda repressor-like DNA-binding domains"/>
    <property type="match status" value="1"/>
</dbReference>
<dbReference type="PANTHER" id="PTHR30146:SF109">
    <property type="entry name" value="HTH-TYPE TRANSCRIPTIONAL REGULATOR GALS"/>
    <property type="match status" value="1"/>
</dbReference>
<dbReference type="EMBL" id="CP144914">
    <property type="protein sequence ID" value="WWD80170.1"/>
    <property type="molecule type" value="Genomic_DNA"/>
</dbReference>
<name>A0A5C7FG81_9BACI</name>
<sequence>MATIKDVAKQAGVAVSTASYALNGTKKMKQETKERVLQAARELQYQKNGVAMDLKKSKTKTIALILSDLTGPFYSELIRGVQEEVLEKKYDLLVCSSYGNESSTAAKFLREKRADGVILLAHNISDDFITESARTGFPIIVLDRVLPEKEALTSITVNNYKGGYEATRHLLEKGAVSAACIHGPINSSDSQERLSGYEQALQDSGLKKDSKWILNGSFTHEGGYQATKILIHQGDLPNAVFYANDEMAIGGLEALKESGLNVPEDIAIIGFDDIQLAPYLQPPLTTMRHPKYEMGKLASHVIFQVLEGQPVKSHYTLETEFINRESVSKQ</sequence>
<evidence type="ECO:0000313" key="6">
    <source>
        <dbReference type="Proteomes" id="UP000321816"/>
    </source>
</evidence>
<protein>
    <submittedName>
        <fullName evidence="5">LacI family DNA-binding transcriptional regulator</fullName>
    </submittedName>
</protein>
<dbReference type="PANTHER" id="PTHR30146">
    <property type="entry name" value="LACI-RELATED TRANSCRIPTIONAL REPRESSOR"/>
    <property type="match status" value="1"/>
</dbReference>
<proteinExistence type="predicted"/>
<keyword evidence="2 5" id="KW-0238">DNA-binding</keyword>
<dbReference type="Pfam" id="PF00532">
    <property type="entry name" value="Peripla_BP_1"/>
    <property type="match status" value="1"/>
</dbReference>
<reference evidence="5 6" key="1">
    <citation type="submission" date="2024-01" db="EMBL/GenBank/DDBJ databases">
        <title>Complete Genome Sequence of Alkalicoccus halolimnae BZ-SZ-XJ29T, a Moderately Halophilic Bacterium Isolated from a Salt Lake.</title>
        <authorList>
            <person name="Zhao B."/>
        </authorList>
    </citation>
    <scope>NUCLEOTIDE SEQUENCE [LARGE SCALE GENOMIC DNA]</scope>
    <source>
        <strain evidence="5 6">BZ-SZ-XJ29</strain>
    </source>
</reference>
<dbReference type="KEGG" id="ahal:FTX54_000960"/>
<evidence type="ECO:0000259" key="4">
    <source>
        <dbReference type="PROSITE" id="PS50932"/>
    </source>
</evidence>
<dbReference type="SMART" id="SM00354">
    <property type="entry name" value="HTH_LACI"/>
    <property type="match status" value="1"/>
</dbReference>
<accession>A0A5C7FG81</accession>
<dbReference type="PROSITE" id="PS50932">
    <property type="entry name" value="HTH_LACI_2"/>
    <property type="match status" value="1"/>
</dbReference>
<dbReference type="SUPFAM" id="SSF53822">
    <property type="entry name" value="Periplasmic binding protein-like I"/>
    <property type="match status" value="1"/>
</dbReference>
<dbReference type="Pfam" id="PF00356">
    <property type="entry name" value="LacI"/>
    <property type="match status" value="1"/>
</dbReference>
<dbReference type="Proteomes" id="UP000321816">
    <property type="component" value="Chromosome"/>
</dbReference>
<dbReference type="CDD" id="cd06267">
    <property type="entry name" value="PBP1_LacI_sugar_binding-like"/>
    <property type="match status" value="1"/>
</dbReference>
<evidence type="ECO:0000256" key="3">
    <source>
        <dbReference type="ARBA" id="ARBA00023163"/>
    </source>
</evidence>
<evidence type="ECO:0000313" key="5">
    <source>
        <dbReference type="EMBL" id="WWD80170.1"/>
    </source>
</evidence>
<dbReference type="InterPro" id="IPR010982">
    <property type="entry name" value="Lambda_DNA-bd_dom_sf"/>
</dbReference>
<keyword evidence="6" id="KW-1185">Reference proteome</keyword>
<keyword evidence="3" id="KW-0804">Transcription</keyword>
<dbReference type="AlphaFoldDB" id="A0A5C7FG81"/>
<evidence type="ECO:0000256" key="2">
    <source>
        <dbReference type="ARBA" id="ARBA00023125"/>
    </source>
</evidence>
<dbReference type="RefSeq" id="WP_147804545.1">
    <property type="nucleotide sequence ID" value="NZ_CP144914.1"/>
</dbReference>
<dbReference type="InterPro" id="IPR001761">
    <property type="entry name" value="Peripla_BP/Lac1_sug-bd_dom"/>
</dbReference>
<dbReference type="Gene3D" id="3.40.50.2300">
    <property type="match status" value="2"/>
</dbReference>